<sequence>MAFSNALSTSVPIFTGTHYHIRTVKMKVVETDEDPPAPRQNITIAQLKAYDEEILKKDKALTCFHFGLVDNIFTSIMDLETPKAVWDELKETYEGGDKVKENKTFNSKKRVYDAEMKEDELIKDYSTKLMVVEKVMINVPQRFEAKILAIEESSEMMSLAIIDLVSKLEAQNQRVSMRVHEASEGVFLTVHRRVKFSNSGKKFDISSKGNVVVSSTMSYL</sequence>
<dbReference type="Pfam" id="PF14223">
    <property type="entry name" value="Retrotran_gag_2"/>
    <property type="match status" value="1"/>
</dbReference>
<dbReference type="EMBL" id="JAIQCV010000002">
    <property type="protein sequence ID" value="KAH1122113.1"/>
    <property type="molecule type" value="Genomic_DNA"/>
</dbReference>
<reference evidence="1 2" key="1">
    <citation type="journal article" date="2021" name="Plant Biotechnol. J.">
        <title>Multi-omics assisted identification of the key and species-specific regulatory components of drought-tolerant mechanisms in Gossypium stocksii.</title>
        <authorList>
            <person name="Yu D."/>
            <person name="Ke L."/>
            <person name="Zhang D."/>
            <person name="Wu Y."/>
            <person name="Sun Y."/>
            <person name="Mei J."/>
            <person name="Sun J."/>
            <person name="Sun Y."/>
        </authorList>
    </citation>
    <scope>NUCLEOTIDE SEQUENCE [LARGE SCALE GENOMIC DNA]</scope>
    <source>
        <strain evidence="2">cv. E1</strain>
        <tissue evidence="1">Leaf</tissue>
    </source>
</reference>
<gene>
    <name evidence="1" type="ORF">J1N35_005273</name>
</gene>
<proteinExistence type="predicted"/>
<evidence type="ECO:0000313" key="2">
    <source>
        <dbReference type="Proteomes" id="UP000828251"/>
    </source>
</evidence>
<dbReference type="PANTHER" id="PTHR35317">
    <property type="entry name" value="OS04G0629600 PROTEIN"/>
    <property type="match status" value="1"/>
</dbReference>
<organism evidence="1 2">
    <name type="scientific">Gossypium stocksii</name>
    <dbReference type="NCBI Taxonomy" id="47602"/>
    <lineage>
        <taxon>Eukaryota</taxon>
        <taxon>Viridiplantae</taxon>
        <taxon>Streptophyta</taxon>
        <taxon>Embryophyta</taxon>
        <taxon>Tracheophyta</taxon>
        <taxon>Spermatophyta</taxon>
        <taxon>Magnoliopsida</taxon>
        <taxon>eudicotyledons</taxon>
        <taxon>Gunneridae</taxon>
        <taxon>Pentapetalae</taxon>
        <taxon>rosids</taxon>
        <taxon>malvids</taxon>
        <taxon>Malvales</taxon>
        <taxon>Malvaceae</taxon>
        <taxon>Malvoideae</taxon>
        <taxon>Gossypium</taxon>
    </lineage>
</organism>
<protein>
    <submittedName>
        <fullName evidence="1">Uncharacterized protein</fullName>
    </submittedName>
</protein>
<dbReference type="OrthoDB" id="1000377at2759"/>
<name>A0A9D3WE72_9ROSI</name>
<evidence type="ECO:0000313" key="1">
    <source>
        <dbReference type="EMBL" id="KAH1122113.1"/>
    </source>
</evidence>
<dbReference type="AlphaFoldDB" id="A0A9D3WE72"/>
<comment type="caution">
    <text evidence="1">The sequence shown here is derived from an EMBL/GenBank/DDBJ whole genome shotgun (WGS) entry which is preliminary data.</text>
</comment>
<keyword evidence="2" id="KW-1185">Reference proteome</keyword>
<accession>A0A9D3WE72</accession>
<dbReference type="PANTHER" id="PTHR35317:SF31">
    <property type="entry name" value="DUF4219 DOMAIN-CONTAINING PROTEIN"/>
    <property type="match status" value="1"/>
</dbReference>
<dbReference type="Proteomes" id="UP000828251">
    <property type="component" value="Unassembled WGS sequence"/>
</dbReference>